<proteinExistence type="predicted"/>
<evidence type="ECO:0000313" key="2">
    <source>
        <dbReference type="Proteomes" id="UP000694251"/>
    </source>
</evidence>
<protein>
    <submittedName>
        <fullName evidence="1">Uncharacterized protein</fullName>
    </submittedName>
</protein>
<keyword evidence="2" id="KW-1185">Reference proteome</keyword>
<reference evidence="1 2" key="1">
    <citation type="submission" date="2020-12" db="EMBL/GenBank/DDBJ databases">
        <title>Concerted genomic and epigenomic changes stabilize Arabidopsis allopolyploids.</title>
        <authorList>
            <person name="Chen Z."/>
        </authorList>
    </citation>
    <scope>NUCLEOTIDE SEQUENCE [LARGE SCALE GENOMIC DNA]</scope>
    <source>
        <strain evidence="1">As9502</strain>
        <tissue evidence="1">Leaf</tissue>
    </source>
</reference>
<name>A0A8T1YNJ1_ARASU</name>
<accession>A0A8T1YNJ1</accession>
<comment type="caution">
    <text evidence="1">The sequence shown here is derived from an EMBL/GenBank/DDBJ whole genome shotgun (WGS) entry which is preliminary data.</text>
</comment>
<dbReference type="Proteomes" id="UP000694251">
    <property type="component" value="Chromosome 12"/>
</dbReference>
<gene>
    <name evidence="1" type="ORF">ISN44_As12g030180</name>
</gene>
<dbReference type="EMBL" id="JAEFBJ010000012">
    <property type="protein sequence ID" value="KAG7547807.1"/>
    <property type="molecule type" value="Genomic_DNA"/>
</dbReference>
<evidence type="ECO:0000313" key="1">
    <source>
        <dbReference type="EMBL" id="KAG7547807.1"/>
    </source>
</evidence>
<organism evidence="1 2">
    <name type="scientific">Arabidopsis suecica</name>
    <name type="common">Swedish thale-cress</name>
    <name type="synonym">Cardaminopsis suecica</name>
    <dbReference type="NCBI Taxonomy" id="45249"/>
    <lineage>
        <taxon>Eukaryota</taxon>
        <taxon>Viridiplantae</taxon>
        <taxon>Streptophyta</taxon>
        <taxon>Embryophyta</taxon>
        <taxon>Tracheophyta</taxon>
        <taxon>Spermatophyta</taxon>
        <taxon>Magnoliopsida</taxon>
        <taxon>eudicotyledons</taxon>
        <taxon>Gunneridae</taxon>
        <taxon>Pentapetalae</taxon>
        <taxon>rosids</taxon>
        <taxon>malvids</taxon>
        <taxon>Brassicales</taxon>
        <taxon>Brassicaceae</taxon>
        <taxon>Camelineae</taxon>
        <taxon>Arabidopsis</taxon>
    </lineage>
</organism>
<sequence length="148" mass="16447">MWNPLRKVAVAALQVVSESNPDECEVKMAHTVGGDDLGAQRGRYDLLVGFLKTVKVVFFESNCALKSESESEISLKSSSRSLEFRCFAILIDYKPHRISQPATSEVAMKLTAEELTLIQLMLFSEGLGPRSSQPRPIYKIDAPTHLAY</sequence>
<dbReference type="AlphaFoldDB" id="A0A8T1YNJ1"/>